<proteinExistence type="predicted"/>
<reference evidence="1 2" key="1">
    <citation type="submission" date="2013-09" db="EMBL/GenBank/DDBJ databases">
        <title>High correlation between genotypes and phenotypes of environmental bacteria Comamonas testosteroni strains.</title>
        <authorList>
            <person name="Liu L."/>
            <person name="Zhu W."/>
            <person name="Xia X."/>
            <person name="Xu B."/>
            <person name="Luo M."/>
            <person name="Wang G."/>
        </authorList>
    </citation>
    <scope>NUCLEOTIDE SEQUENCE [LARGE SCALE GENOMIC DNA]</scope>
    <source>
        <strain evidence="1 2">DF2</strain>
    </source>
</reference>
<dbReference type="KEGG" id="ctt:CtCNB1_0579"/>
<protein>
    <submittedName>
        <fullName evidence="1">Uncharacterized protein</fullName>
    </submittedName>
</protein>
<dbReference type="InterPro" id="IPR021212">
    <property type="entry name" value="DUF2760"/>
</dbReference>
<gene>
    <name evidence="1" type="ORF">P608_09195</name>
</gene>
<evidence type="ECO:0000313" key="1">
    <source>
        <dbReference type="EMBL" id="KGH13095.1"/>
    </source>
</evidence>
<dbReference type="AlphaFoldDB" id="A0A096EX53"/>
<name>A0A096EX53_9BURK</name>
<keyword evidence="2" id="KW-1185">Reference proteome</keyword>
<dbReference type="RefSeq" id="WP_012836960.1">
    <property type="nucleotide sequence ID" value="NC_013446.2"/>
</dbReference>
<dbReference type="Proteomes" id="UP000029549">
    <property type="component" value="Unassembled WGS sequence"/>
</dbReference>
<comment type="caution">
    <text evidence="1">The sequence shown here is derived from an EMBL/GenBank/DDBJ whole genome shotgun (WGS) entry which is preliminary data.</text>
</comment>
<evidence type="ECO:0000313" key="2">
    <source>
        <dbReference type="Proteomes" id="UP000029549"/>
    </source>
</evidence>
<dbReference type="Pfam" id="PF10816">
    <property type="entry name" value="DUF2760"/>
    <property type="match status" value="1"/>
</dbReference>
<dbReference type="OrthoDB" id="21395at2"/>
<accession>A0A096EX53</accession>
<sequence>MTANTPPSFLSRIAIAIGSFFAILGNGRLAADVSRVRAGEAFAADVAPREVRVEVPVEKIVEVRVEVPVEKIVEKTVEKRVEVPVEKLIEKTVEVEKLVATDSAALQLLGLMQREARFVDFIQEDVAPYTDAEIGAAARVVHEGCRKVLREHFTLSPVCSEAEGSRITLQAGFDAAAVRLTGNVVGQPPFTGTLSHRGWLVTQVKLPQLTDIQAAKVIAQAEVEL</sequence>
<organism evidence="1 2">
    <name type="scientific">Comamonas thiooxydans</name>
    <dbReference type="NCBI Taxonomy" id="363952"/>
    <lineage>
        <taxon>Bacteria</taxon>
        <taxon>Pseudomonadati</taxon>
        <taxon>Pseudomonadota</taxon>
        <taxon>Betaproteobacteria</taxon>
        <taxon>Burkholderiales</taxon>
        <taxon>Comamonadaceae</taxon>
        <taxon>Comamonas</taxon>
    </lineage>
</organism>
<dbReference type="GeneID" id="69558283"/>
<accession>D0IZ75</accession>
<dbReference type="EMBL" id="AWTP01000102">
    <property type="protein sequence ID" value="KGH13095.1"/>
    <property type="molecule type" value="Genomic_DNA"/>
</dbReference>